<dbReference type="GO" id="GO:0009279">
    <property type="term" value="C:cell outer membrane"/>
    <property type="evidence" value="ECO:0007669"/>
    <property type="project" value="UniProtKB-SubCell"/>
</dbReference>
<comment type="caution">
    <text evidence="2">The sequence shown here is derived from an EMBL/GenBank/DDBJ whole genome shotgun (WGS) entry which is preliminary data.</text>
</comment>
<dbReference type="EMBL" id="VOQS01000005">
    <property type="protein sequence ID" value="TXC81067.1"/>
    <property type="molecule type" value="Genomic_DNA"/>
</dbReference>
<evidence type="ECO:0000313" key="3">
    <source>
        <dbReference type="Proteomes" id="UP000321776"/>
    </source>
</evidence>
<dbReference type="SUPFAM" id="SSF56925">
    <property type="entry name" value="OMPA-like"/>
    <property type="match status" value="1"/>
</dbReference>
<comment type="subcellular location">
    <subcellularLocation>
        <location evidence="1">Cell outer membrane</location>
    </subcellularLocation>
</comment>
<dbReference type="Pfam" id="PF09411">
    <property type="entry name" value="PagL"/>
    <property type="match status" value="1"/>
</dbReference>
<dbReference type="Gene3D" id="2.40.160.20">
    <property type="match status" value="1"/>
</dbReference>
<dbReference type="GO" id="GO:0016787">
    <property type="term" value="F:hydrolase activity"/>
    <property type="evidence" value="ECO:0007669"/>
    <property type="project" value="UniProtKB-KW"/>
</dbReference>
<keyword evidence="2" id="KW-0378">Hydrolase</keyword>
<accession>A0A5C6V7Q0</accession>
<dbReference type="Proteomes" id="UP000321776">
    <property type="component" value="Unassembled WGS sequence"/>
</dbReference>
<dbReference type="InterPro" id="IPR018550">
    <property type="entry name" value="Lipid-A_deacylase-rel"/>
</dbReference>
<dbReference type="AlphaFoldDB" id="A0A5C6V7Q0"/>
<evidence type="ECO:0000313" key="2">
    <source>
        <dbReference type="EMBL" id="TXC81067.1"/>
    </source>
</evidence>
<evidence type="ECO:0000256" key="1">
    <source>
        <dbReference type="ARBA" id="ARBA00004442"/>
    </source>
</evidence>
<name>A0A5C6V7Q0_9BURK</name>
<organism evidence="2 3">
    <name type="scientific">Paraburkholderia azotifigens</name>
    <dbReference type="NCBI Taxonomy" id="2057004"/>
    <lineage>
        <taxon>Bacteria</taxon>
        <taxon>Pseudomonadati</taxon>
        <taxon>Pseudomonadota</taxon>
        <taxon>Betaproteobacteria</taxon>
        <taxon>Burkholderiales</taxon>
        <taxon>Burkholderiaceae</taxon>
        <taxon>Paraburkholderia</taxon>
    </lineage>
</organism>
<gene>
    <name evidence="2" type="ORF">FRZ40_43570</name>
</gene>
<reference evidence="2 3" key="1">
    <citation type="journal article" date="2018" name="Int. J. Syst. Evol. Microbiol.">
        <title>Paraburkholderia azotifigens sp. nov., a nitrogen-fixing bacterium isolated from paddy soil.</title>
        <authorList>
            <person name="Choi G.M."/>
            <person name="Im W.T."/>
        </authorList>
    </citation>
    <scope>NUCLEOTIDE SEQUENCE [LARGE SCALE GENOMIC DNA]</scope>
    <source>
        <strain evidence="2 3">NF 2-5-3</strain>
    </source>
</reference>
<sequence length="224" mass="24542">MRRPHPVGVPHKVNLSPNRTQVKNLKGLLKHRIVRGFSSSTSRSLIGAASLMALSLAAPGLARADQFGVQVAGGIANSHDVHESKVDLGGVWDPQWSWWEIGGWHFAAVLEGHVAYWHSSKADAHDNVFEFGVTPVFRFIKSSGAIRPFVEAGVGVRLLSHPSITSHYTMSSAFQFADMVGVGASFGSRQQYAAGFRFQHLSNASIKEPNPGIEFEQLYVQYNF</sequence>
<proteinExistence type="predicted"/>
<protein>
    <submittedName>
        <fullName evidence="2">Acyloxyacyl hydrolase</fullName>
    </submittedName>
</protein>
<dbReference type="InterPro" id="IPR011250">
    <property type="entry name" value="OMP/PagP_B-barrel"/>
</dbReference>